<dbReference type="EMBL" id="JABBWK010000028">
    <property type="protein sequence ID" value="KAG1900170.1"/>
    <property type="molecule type" value="Genomic_DNA"/>
</dbReference>
<dbReference type="RefSeq" id="XP_041225746.1">
    <property type="nucleotide sequence ID" value="XM_041367057.1"/>
</dbReference>
<comment type="caution">
    <text evidence="3">The sequence shown here is derived from an EMBL/GenBank/DDBJ whole genome shotgun (WGS) entry which is preliminary data.</text>
</comment>
<dbReference type="AlphaFoldDB" id="A0AAD4E5W9"/>
<evidence type="ECO:0000313" key="4">
    <source>
        <dbReference type="Proteomes" id="UP001195769"/>
    </source>
</evidence>
<keyword evidence="4" id="KW-1185">Reference proteome</keyword>
<feature type="compositionally biased region" description="Basic and acidic residues" evidence="1">
    <location>
        <begin position="176"/>
        <end position="190"/>
    </location>
</feature>
<dbReference type="InterPro" id="IPR045341">
    <property type="entry name" value="DUF6532"/>
</dbReference>
<dbReference type="Pfam" id="PF20149">
    <property type="entry name" value="DUF6532"/>
    <property type="match status" value="1"/>
</dbReference>
<feature type="region of interest" description="Disordered" evidence="1">
    <location>
        <begin position="1"/>
        <end position="22"/>
    </location>
</feature>
<accession>A0AAD4E5W9</accession>
<sequence>MSGWGDQPQSQGDELEQYMAPDPSSCLESFDFHFHYQLAHDHRTSGSQHQDLESSWVLSQPQDHDATTVTLPVLAGPSTRAASHHDGPSWTSQLQYWEDGGHPAVLGGGHQAYYHHSEPQPSSHHHDAAIAAHADQHPQSGGHLLQDQLAHSSGHVLDGGHQASYHHSELQPLSSHHHDTDITPHADHRPQSGGQLLQDQLAHPIPYRFSDLSVPNFINAWPQQQTAIPVWPQQQTAIPVENVATSHVMSQRTSLDHRDSGSTSAIPSGTQFVDAFDDIVSHSDIVASSQHRVQVPRESSRSNRSSRRNTKLITTKSTATKRSSAPGLKLIPYGIPEYGIPELLDQCNEKMKSTAFGQSLLPSPDSMNETIYSSWSAVTDQQTDGALQQWALDKLHNDEKFRISKLEPVLMGVLDEMKVVVRLFVYHLYDLAFDYAVTLDVSHVNKRATRVRCLMENDAFLYGRVSIEGVDVSIAFTNHAILAIVSYLLRDSEYQYHRYIGGLNVKPLLAITATFGRWALQEHCTGRYIPSLFLPEINRTHHDHYVSMLNALSPSQLDAITSLLFTNNSIL</sequence>
<dbReference type="Proteomes" id="UP001195769">
    <property type="component" value="Unassembled WGS sequence"/>
</dbReference>
<organism evidence="3 4">
    <name type="scientific">Suillus fuscotomentosus</name>
    <dbReference type="NCBI Taxonomy" id="1912939"/>
    <lineage>
        <taxon>Eukaryota</taxon>
        <taxon>Fungi</taxon>
        <taxon>Dikarya</taxon>
        <taxon>Basidiomycota</taxon>
        <taxon>Agaricomycotina</taxon>
        <taxon>Agaricomycetes</taxon>
        <taxon>Agaricomycetidae</taxon>
        <taxon>Boletales</taxon>
        <taxon>Suillineae</taxon>
        <taxon>Suillaceae</taxon>
        <taxon>Suillus</taxon>
    </lineage>
</organism>
<name>A0AAD4E5W9_9AGAM</name>
<feature type="region of interest" description="Disordered" evidence="1">
    <location>
        <begin position="168"/>
        <end position="193"/>
    </location>
</feature>
<reference evidence="3" key="1">
    <citation type="journal article" date="2020" name="New Phytol.">
        <title>Comparative genomics reveals dynamic genome evolution in host specialist ectomycorrhizal fungi.</title>
        <authorList>
            <person name="Lofgren L.A."/>
            <person name="Nguyen N.H."/>
            <person name="Vilgalys R."/>
            <person name="Ruytinx J."/>
            <person name="Liao H.L."/>
            <person name="Branco S."/>
            <person name="Kuo A."/>
            <person name="LaButti K."/>
            <person name="Lipzen A."/>
            <person name="Andreopoulos W."/>
            <person name="Pangilinan J."/>
            <person name="Riley R."/>
            <person name="Hundley H."/>
            <person name="Na H."/>
            <person name="Barry K."/>
            <person name="Grigoriev I.V."/>
            <person name="Stajich J.E."/>
            <person name="Kennedy P.G."/>
        </authorList>
    </citation>
    <scope>NUCLEOTIDE SEQUENCE</scope>
    <source>
        <strain evidence="3">FC203</strain>
    </source>
</reference>
<evidence type="ECO:0000256" key="1">
    <source>
        <dbReference type="SAM" id="MobiDB-lite"/>
    </source>
</evidence>
<gene>
    <name evidence="3" type="ORF">F5891DRAFT_1188868</name>
</gene>
<proteinExistence type="predicted"/>
<evidence type="ECO:0000259" key="2">
    <source>
        <dbReference type="Pfam" id="PF20149"/>
    </source>
</evidence>
<protein>
    <recommendedName>
        <fullName evidence="2">DUF6532 domain-containing protein</fullName>
    </recommendedName>
</protein>
<feature type="domain" description="DUF6532" evidence="2">
    <location>
        <begin position="416"/>
        <end position="551"/>
    </location>
</feature>
<evidence type="ECO:0000313" key="3">
    <source>
        <dbReference type="EMBL" id="KAG1900170.1"/>
    </source>
</evidence>
<dbReference type="GeneID" id="64661355"/>
<feature type="region of interest" description="Disordered" evidence="1">
    <location>
        <begin position="288"/>
        <end position="319"/>
    </location>
</feature>
<feature type="region of interest" description="Disordered" evidence="1">
    <location>
        <begin position="107"/>
        <end position="128"/>
    </location>
</feature>